<evidence type="ECO:0000256" key="8">
    <source>
        <dbReference type="SAM" id="MobiDB-lite"/>
    </source>
</evidence>
<dbReference type="EMBL" id="GL883077">
    <property type="protein sequence ID" value="EGF93217.1"/>
    <property type="molecule type" value="Genomic_DNA"/>
</dbReference>
<dbReference type="eggNOG" id="COG0739">
    <property type="taxonomic scope" value="Bacteria"/>
</dbReference>
<evidence type="ECO:0000256" key="2">
    <source>
        <dbReference type="ARBA" id="ARBA00004196"/>
    </source>
</evidence>
<dbReference type="InterPro" id="IPR050570">
    <property type="entry name" value="Cell_wall_metabolism_enzyme"/>
</dbReference>
<evidence type="ECO:0000256" key="4">
    <source>
        <dbReference type="ARBA" id="ARBA00022723"/>
    </source>
</evidence>
<keyword evidence="12" id="KW-1185">Reference proteome</keyword>
<dbReference type="InterPro" id="IPR016047">
    <property type="entry name" value="M23ase_b-sheet_dom"/>
</dbReference>
<keyword evidence="4" id="KW-0479">Metal-binding</keyword>
<comment type="cofactor">
    <cofactor evidence="1">
        <name>Zn(2+)</name>
        <dbReference type="ChEBI" id="CHEBI:29105"/>
    </cofactor>
</comment>
<dbReference type="Pfam" id="PF19425">
    <property type="entry name" value="Csd3_N2"/>
    <property type="match status" value="1"/>
</dbReference>
<evidence type="ECO:0000259" key="9">
    <source>
        <dbReference type="Pfam" id="PF01551"/>
    </source>
</evidence>
<evidence type="ECO:0000256" key="5">
    <source>
        <dbReference type="ARBA" id="ARBA00022801"/>
    </source>
</evidence>
<feature type="domain" description="Csd3-like second N-terminal" evidence="10">
    <location>
        <begin position="156"/>
        <end position="276"/>
    </location>
</feature>
<proteinExistence type="predicted"/>
<dbReference type="PANTHER" id="PTHR21666:SF288">
    <property type="entry name" value="CELL DIVISION PROTEIN YTFB"/>
    <property type="match status" value="1"/>
</dbReference>
<feature type="domain" description="M23ase beta-sheet core" evidence="9">
    <location>
        <begin position="288"/>
        <end position="383"/>
    </location>
</feature>
<dbReference type="HOGENOM" id="CLU_026846_2_1_5"/>
<evidence type="ECO:0000256" key="1">
    <source>
        <dbReference type="ARBA" id="ARBA00001947"/>
    </source>
</evidence>
<keyword evidence="5" id="KW-0378">Hydrolase</keyword>
<keyword evidence="7" id="KW-0482">Metalloprotease</keyword>
<dbReference type="MEROPS" id="M23.009"/>
<evidence type="ECO:0000313" key="12">
    <source>
        <dbReference type="Proteomes" id="UP000006512"/>
    </source>
</evidence>
<gene>
    <name evidence="11" type="ORF">ABI_16570</name>
</gene>
<dbReference type="OrthoDB" id="9805070at2"/>
<keyword evidence="3" id="KW-0645">Protease</keyword>
<reference evidence="12" key="1">
    <citation type="submission" date="2011-03" db="EMBL/GenBank/DDBJ databases">
        <title>Draft genome sequence of Brevundimonas diminuta.</title>
        <authorList>
            <person name="Brown P.J.B."/>
            <person name="Buechlein A."/>
            <person name="Hemmerich C."/>
            <person name="Brun Y.V."/>
        </authorList>
    </citation>
    <scope>NUCLEOTIDE SEQUENCE [LARGE SCALE GENOMIC DNA]</scope>
    <source>
        <strain evidence="12">C19</strain>
    </source>
</reference>
<dbReference type="Proteomes" id="UP000006512">
    <property type="component" value="Unassembled WGS sequence"/>
</dbReference>
<dbReference type="FunFam" id="2.70.70.10:FF:000006">
    <property type="entry name" value="M23 family peptidase"/>
    <property type="match status" value="1"/>
</dbReference>
<dbReference type="SUPFAM" id="SSF51261">
    <property type="entry name" value="Duplicated hybrid motif"/>
    <property type="match status" value="1"/>
</dbReference>
<name>F4QJW0_9CAUL</name>
<evidence type="ECO:0000256" key="7">
    <source>
        <dbReference type="ARBA" id="ARBA00023049"/>
    </source>
</evidence>
<comment type="subcellular location">
    <subcellularLocation>
        <location evidence="2">Cell envelope</location>
    </subcellularLocation>
</comment>
<dbReference type="Gene3D" id="3.10.450.350">
    <property type="match status" value="1"/>
</dbReference>
<evidence type="ECO:0000313" key="11">
    <source>
        <dbReference type="EMBL" id="EGF93217.1"/>
    </source>
</evidence>
<organism evidence="11 12">
    <name type="scientific">Asticcacaulis biprosthecium C19</name>
    <dbReference type="NCBI Taxonomy" id="715226"/>
    <lineage>
        <taxon>Bacteria</taxon>
        <taxon>Pseudomonadati</taxon>
        <taxon>Pseudomonadota</taxon>
        <taxon>Alphaproteobacteria</taxon>
        <taxon>Caulobacterales</taxon>
        <taxon>Caulobacteraceae</taxon>
        <taxon>Asticcacaulis</taxon>
    </lineage>
</organism>
<keyword evidence="6" id="KW-0862">Zinc</keyword>
<dbReference type="GO" id="GO:0046872">
    <property type="term" value="F:metal ion binding"/>
    <property type="evidence" value="ECO:0007669"/>
    <property type="project" value="UniProtKB-KW"/>
</dbReference>
<sequence>MIFASATALTLGVLLWNVLQPVTGMSQPLDPIAAMALETRAFAEAAARPGYNQPEDVAISVRAGETLADAIVRAGVSPAEAKVAVGLLSKAFDVNTPRAGQSLEAAIARPLDASKPAQLLGLTVRTGPAKQLALTTSGDGVMRLRALEEPIRAERRVAIGEINGSLFTSAAAMGATPSLTQQVVKLFAHKVDFQRDIKSGDTFKLVFDRKVTESGRTVEAGNLLYAEIEAKGGIDRFYSFQAKGAKTVEYYDEFGKNIKGFLLATPISGARTSSGFGMRFHPIVGFMKMHTGIDFAAPTGTRIEAAGEGVVVDAKWWGGYGRWVRIRHANGWETGYAHMSSIAVKPGQKVSQGQVIGYVGTTGRSTGPHLHFEVWKDKRPIDPRSAKVPQSNTLQGPDLIAFRARKREIDTMVAMADVKRTDGSGDSLAMQTGAYHFEDEDATSRPTALAQTEPAAVRSNGRAQLRPALSSTRGAR</sequence>
<dbReference type="Gene3D" id="2.70.70.10">
    <property type="entry name" value="Glucose Permease (Domain IIA)"/>
    <property type="match status" value="1"/>
</dbReference>
<dbReference type="GO" id="GO:0004222">
    <property type="term" value="F:metalloendopeptidase activity"/>
    <property type="evidence" value="ECO:0007669"/>
    <property type="project" value="TreeGrafter"/>
</dbReference>
<dbReference type="PANTHER" id="PTHR21666">
    <property type="entry name" value="PEPTIDASE-RELATED"/>
    <property type="match status" value="1"/>
</dbReference>
<dbReference type="GO" id="GO:0006508">
    <property type="term" value="P:proteolysis"/>
    <property type="evidence" value="ECO:0007669"/>
    <property type="project" value="UniProtKB-KW"/>
</dbReference>
<dbReference type="STRING" id="715226.ABI_16570"/>
<evidence type="ECO:0000256" key="6">
    <source>
        <dbReference type="ARBA" id="ARBA00022833"/>
    </source>
</evidence>
<dbReference type="RefSeq" id="WP_006272409.1">
    <property type="nucleotide sequence ID" value="NZ_GL883077.1"/>
</dbReference>
<protein>
    <submittedName>
        <fullName evidence="11">Peptidase family M23 family protein</fullName>
    </submittedName>
</protein>
<dbReference type="InterPro" id="IPR011055">
    <property type="entry name" value="Dup_hybrid_motif"/>
</dbReference>
<evidence type="ECO:0000259" key="10">
    <source>
        <dbReference type="Pfam" id="PF19425"/>
    </source>
</evidence>
<dbReference type="Pfam" id="PF01551">
    <property type="entry name" value="Peptidase_M23"/>
    <property type="match status" value="1"/>
</dbReference>
<evidence type="ECO:0000256" key="3">
    <source>
        <dbReference type="ARBA" id="ARBA00022670"/>
    </source>
</evidence>
<accession>F4QJW0</accession>
<dbReference type="CDD" id="cd12797">
    <property type="entry name" value="M23_peptidase"/>
    <property type="match status" value="1"/>
</dbReference>
<dbReference type="AlphaFoldDB" id="F4QJW0"/>
<feature type="region of interest" description="Disordered" evidence="8">
    <location>
        <begin position="437"/>
        <end position="476"/>
    </location>
</feature>
<dbReference type="GO" id="GO:0030313">
    <property type="term" value="C:cell envelope"/>
    <property type="evidence" value="ECO:0007669"/>
    <property type="project" value="UniProtKB-SubCell"/>
</dbReference>
<dbReference type="InterPro" id="IPR045834">
    <property type="entry name" value="Csd3_N2"/>
</dbReference>